<protein>
    <submittedName>
        <fullName evidence="1">Uncharacterized protein</fullName>
    </submittedName>
</protein>
<sequence>MAVFSNADEISIDNSEVISDSISINATIRNCFLYEVFNNTQKAIVTCPSVAPIMLNGGCQIAGGGGPGDQDLTTNRPRTLSSWLCVTSDRKRYVRAVATCCSTL</sequence>
<organism evidence="1 2">
    <name type="scientific">Zooshikella harenae</name>
    <dbReference type="NCBI Taxonomy" id="2827238"/>
    <lineage>
        <taxon>Bacteria</taxon>
        <taxon>Pseudomonadati</taxon>
        <taxon>Pseudomonadota</taxon>
        <taxon>Gammaproteobacteria</taxon>
        <taxon>Oceanospirillales</taxon>
        <taxon>Zooshikellaceae</taxon>
        <taxon>Zooshikella</taxon>
    </lineage>
</organism>
<evidence type="ECO:0000313" key="1">
    <source>
        <dbReference type="EMBL" id="MBU2710770.1"/>
    </source>
</evidence>
<name>A0ABS5Z9V7_9GAMM</name>
<reference evidence="1 2" key="1">
    <citation type="submission" date="2021-04" db="EMBL/GenBank/DDBJ databases">
        <authorList>
            <person name="Pira H."/>
            <person name="Risdian C."/>
            <person name="Wink J."/>
        </authorList>
    </citation>
    <scope>NUCLEOTIDE SEQUENCE [LARGE SCALE GENOMIC DNA]</scope>
    <source>
        <strain evidence="1 2">WH53</strain>
    </source>
</reference>
<gene>
    <name evidence="1" type="ORF">KCG35_06845</name>
</gene>
<proteinExistence type="predicted"/>
<keyword evidence="2" id="KW-1185">Reference proteome</keyword>
<dbReference type="EMBL" id="JAGSOY010000011">
    <property type="protein sequence ID" value="MBU2710770.1"/>
    <property type="molecule type" value="Genomic_DNA"/>
</dbReference>
<dbReference type="Proteomes" id="UP000690515">
    <property type="component" value="Unassembled WGS sequence"/>
</dbReference>
<comment type="caution">
    <text evidence="1">The sequence shown here is derived from an EMBL/GenBank/DDBJ whole genome shotgun (WGS) entry which is preliminary data.</text>
</comment>
<accession>A0ABS5Z9V7</accession>
<dbReference type="RefSeq" id="WP_215818937.1">
    <property type="nucleotide sequence ID" value="NZ_JAGSOY010000011.1"/>
</dbReference>
<evidence type="ECO:0000313" key="2">
    <source>
        <dbReference type="Proteomes" id="UP000690515"/>
    </source>
</evidence>